<dbReference type="Pfam" id="PF14176">
    <property type="entry name" value="YxiJ"/>
    <property type="match status" value="1"/>
</dbReference>
<evidence type="ECO:0008006" key="3">
    <source>
        <dbReference type="Google" id="ProtNLM"/>
    </source>
</evidence>
<evidence type="ECO:0000313" key="1">
    <source>
        <dbReference type="EMBL" id="KIL23804.1"/>
    </source>
</evidence>
<proteinExistence type="predicted"/>
<reference evidence="1 2" key="1">
    <citation type="submission" date="2014-12" db="EMBL/GenBank/DDBJ databases">
        <title>Draft Genome Sequences of Five Spore-Forming Food Isolates of Bacillus pumilus.</title>
        <authorList>
            <person name="de Jong A."/>
            <person name="van Heel A.J."/>
            <person name="Montalban-Lopez M."/>
            <person name="Krawczyk A.O."/>
            <person name="Berendsen E.M."/>
            <person name="Wells-Bennik M."/>
            <person name="Kuipers O.P."/>
        </authorList>
    </citation>
    <scope>NUCLEOTIDE SEQUENCE [LARGE SCALE GENOMIC DNA]</scope>
    <source>
        <strain evidence="1 2">B4127</strain>
    </source>
</reference>
<evidence type="ECO:0000313" key="2">
    <source>
        <dbReference type="Proteomes" id="UP000031978"/>
    </source>
</evidence>
<organism evidence="1 2">
    <name type="scientific">Bacillus pumilus</name>
    <name type="common">Bacillus mesentericus</name>
    <dbReference type="NCBI Taxonomy" id="1408"/>
    <lineage>
        <taxon>Bacteria</taxon>
        <taxon>Bacillati</taxon>
        <taxon>Bacillota</taxon>
        <taxon>Bacilli</taxon>
        <taxon>Bacillales</taxon>
        <taxon>Bacillaceae</taxon>
        <taxon>Bacillus</taxon>
    </lineage>
</organism>
<dbReference type="EMBL" id="JXCL01000007">
    <property type="protein sequence ID" value="KIL23804.1"/>
    <property type="molecule type" value="Genomic_DNA"/>
</dbReference>
<dbReference type="AlphaFoldDB" id="A0AB34QYS8"/>
<protein>
    <recommendedName>
        <fullName evidence="3">YxiJ-like protein</fullName>
    </recommendedName>
</protein>
<dbReference type="InterPro" id="IPR025551">
    <property type="entry name" value="WapI/YxiJ-like"/>
</dbReference>
<name>A0AB34QYS8_BACPU</name>
<dbReference type="Proteomes" id="UP000031978">
    <property type="component" value="Unassembled WGS sequence"/>
</dbReference>
<sequence>MRISRDKKGLFDDLKQRYQYLLDSAYPDEIVSFEEETAICSGDFYMFFTLVAGSLSLVIDHKRIPKKQLNVLRQSFEEQYPQIKSYQHILESYPLLHSYVQYHEETRKRIIALIQ</sequence>
<dbReference type="RefSeq" id="WP_044139556.1">
    <property type="nucleotide sequence ID" value="NZ_JXCL01000007.1"/>
</dbReference>
<accession>A0AB34QYS8</accession>
<comment type="caution">
    <text evidence="1">The sequence shown here is derived from an EMBL/GenBank/DDBJ whole genome shotgun (WGS) entry which is preliminary data.</text>
</comment>
<gene>
    <name evidence="1" type="ORF">B4127_2737</name>
</gene>